<reference evidence="2 3" key="1">
    <citation type="submission" date="2022-12" db="EMBL/GenBank/DDBJ databases">
        <title>Chromosome-level genome of Tegillarca granosa.</title>
        <authorList>
            <person name="Kim J."/>
        </authorList>
    </citation>
    <scope>NUCLEOTIDE SEQUENCE [LARGE SCALE GENOMIC DNA]</scope>
    <source>
        <strain evidence="2">Teg-2019</strain>
        <tissue evidence="2">Adductor muscle</tissue>
    </source>
</reference>
<evidence type="ECO:0000259" key="1">
    <source>
        <dbReference type="Pfam" id="PF08241"/>
    </source>
</evidence>
<name>A0ABQ9FK66_TEGGR</name>
<comment type="caution">
    <text evidence="2">The sequence shown here is derived from an EMBL/GenBank/DDBJ whole genome shotgun (WGS) entry which is preliminary data.</text>
</comment>
<evidence type="ECO:0000313" key="3">
    <source>
        <dbReference type="Proteomes" id="UP001217089"/>
    </source>
</evidence>
<dbReference type="InterPro" id="IPR029063">
    <property type="entry name" value="SAM-dependent_MTases_sf"/>
</dbReference>
<feature type="domain" description="Methyltransferase type 11" evidence="1">
    <location>
        <begin position="46"/>
        <end position="129"/>
    </location>
</feature>
<dbReference type="Pfam" id="PF08241">
    <property type="entry name" value="Methyltransf_11"/>
    <property type="match status" value="1"/>
</dbReference>
<keyword evidence="3" id="KW-1185">Reference proteome</keyword>
<dbReference type="SUPFAM" id="SSF53335">
    <property type="entry name" value="S-adenosyl-L-methionine-dependent methyltransferases"/>
    <property type="match status" value="1"/>
</dbReference>
<protein>
    <recommendedName>
        <fullName evidence="1">Methyltransferase type 11 domain-containing protein</fullName>
    </recommendedName>
</protein>
<dbReference type="Proteomes" id="UP001217089">
    <property type="component" value="Unassembled WGS sequence"/>
</dbReference>
<dbReference type="Gene3D" id="3.40.50.150">
    <property type="entry name" value="Vaccinia Virus protein VP39"/>
    <property type="match status" value="1"/>
</dbReference>
<dbReference type="InterPro" id="IPR013216">
    <property type="entry name" value="Methyltransf_11"/>
</dbReference>
<sequence length="184" mass="21435">MSTVDFIRKLSIEDVQAYETNARVFKGGLSRSEIKEYYTKWAHKYEELNKRGFKDIDALDPAEGMLEKAKKKNIYNKLLCEFMTEEKLPIDQGYYDCVVSSGGFGDGHIPIEALYEMIRIVKPGGIIVIAMREEYLENVESYKDKLEPLMKKMEENGLWKKIDRYVMEEYAFSKTGVIFVYMVS</sequence>
<dbReference type="CDD" id="cd02440">
    <property type="entry name" value="AdoMet_MTases"/>
    <property type="match status" value="1"/>
</dbReference>
<dbReference type="EMBL" id="JARBDR010000246">
    <property type="protein sequence ID" value="KAJ8317688.1"/>
    <property type="molecule type" value="Genomic_DNA"/>
</dbReference>
<proteinExistence type="predicted"/>
<evidence type="ECO:0000313" key="2">
    <source>
        <dbReference type="EMBL" id="KAJ8317688.1"/>
    </source>
</evidence>
<gene>
    <name evidence="2" type="ORF">KUTeg_005592</name>
</gene>
<accession>A0ABQ9FK66</accession>
<organism evidence="2 3">
    <name type="scientific">Tegillarca granosa</name>
    <name type="common">Malaysian cockle</name>
    <name type="synonym">Anadara granosa</name>
    <dbReference type="NCBI Taxonomy" id="220873"/>
    <lineage>
        <taxon>Eukaryota</taxon>
        <taxon>Metazoa</taxon>
        <taxon>Spiralia</taxon>
        <taxon>Lophotrochozoa</taxon>
        <taxon>Mollusca</taxon>
        <taxon>Bivalvia</taxon>
        <taxon>Autobranchia</taxon>
        <taxon>Pteriomorphia</taxon>
        <taxon>Arcoida</taxon>
        <taxon>Arcoidea</taxon>
        <taxon>Arcidae</taxon>
        <taxon>Tegillarca</taxon>
    </lineage>
</organism>